<dbReference type="OrthoDB" id="10497484at2759"/>
<accession>A0A8H8VCF0</accession>
<evidence type="ECO:0000256" key="1">
    <source>
        <dbReference type="SAM" id="Phobius"/>
    </source>
</evidence>
<name>A0A8H8VCF0_ORBOL</name>
<evidence type="ECO:0000313" key="3">
    <source>
        <dbReference type="Proteomes" id="UP000614610"/>
    </source>
</evidence>
<keyword evidence="1" id="KW-0472">Membrane</keyword>
<dbReference type="AlphaFoldDB" id="A0A8H8VCF0"/>
<protein>
    <submittedName>
        <fullName evidence="2">Uncharacterized protein</fullName>
    </submittedName>
</protein>
<dbReference type="Proteomes" id="UP000614610">
    <property type="component" value="Unassembled WGS sequence"/>
</dbReference>
<reference evidence="2" key="1">
    <citation type="submission" date="2019-06" db="EMBL/GenBank/DDBJ databases">
        <authorList>
            <person name="Palmer J.M."/>
        </authorList>
    </citation>
    <scope>NUCLEOTIDE SEQUENCE</scope>
    <source>
        <strain evidence="2">TWF679</strain>
    </source>
</reference>
<gene>
    <name evidence="2" type="ORF">TWF679_005300</name>
</gene>
<feature type="transmembrane region" description="Helical" evidence="1">
    <location>
        <begin position="76"/>
        <end position="94"/>
    </location>
</feature>
<keyword evidence="1" id="KW-1133">Transmembrane helix</keyword>
<sequence length="95" mass="10600">MNVAFILRPRPLFSRNLLSRRPLSRRPISLPLSSLSQRPTPQMPLPVNGIMDQRMDFVMAKIIELNKSVAKIDVQLWYLNAGVGGICIGGLMLLG</sequence>
<evidence type="ECO:0000313" key="2">
    <source>
        <dbReference type="EMBL" id="KAF3213484.1"/>
    </source>
</evidence>
<proteinExistence type="predicted"/>
<keyword evidence="1" id="KW-0812">Transmembrane</keyword>
<dbReference type="EMBL" id="WIWT01000025">
    <property type="protein sequence ID" value="KAF3213484.1"/>
    <property type="molecule type" value="Genomic_DNA"/>
</dbReference>
<comment type="caution">
    <text evidence="2">The sequence shown here is derived from an EMBL/GenBank/DDBJ whole genome shotgun (WGS) entry which is preliminary data.</text>
</comment>
<organism evidence="2 3">
    <name type="scientific">Orbilia oligospora</name>
    <name type="common">Nematode-trapping fungus</name>
    <name type="synonym">Arthrobotrys oligospora</name>
    <dbReference type="NCBI Taxonomy" id="2813651"/>
    <lineage>
        <taxon>Eukaryota</taxon>
        <taxon>Fungi</taxon>
        <taxon>Dikarya</taxon>
        <taxon>Ascomycota</taxon>
        <taxon>Pezizomycotina</taxon>
        <taxon>Orbiliomycetes</taxon>
        <taxon>Orbiliales</taxon>
        <taxon>Orbiliaceae</taxon>
        <taxon>Orbilia</taxon>
    </lineage>
</organism>